<dbReference type="EC" id="6.2.1.5" evidence="4"/>
<evidence type="ECO:0000256" key="6">
    <source>
        <dbReference type="RuleBase" id="RU000677"/>
    </source>
</evidence>
<dbReference type="PROSITE" id="PS00399">
    <property type="entry name" value="SUCCINYL_COA_LIG_2"/>
    <property type="match status" value="1"/>
</dbReference>
<dbReference type="SUPFAM" id="SSF51735">
    <property type="entry name" value="NAD(P)-binding Rossmann-fold domains"/>
    <property type="match status" value="1"/>
</dbReference>
<dbReference type="PRINTS" id="PR01798">
    <property type="entry name" value="SCOASYNTHASE"/>
</dbReference>
<dbReference type="InterPro" id="IPR016102">
    <property type="entry name" value="Succinyl-CoA_synth-like"/>
</dbReference>
<dbReference type="FunFam" id="3.40.50.261:FF:000006">
    <property type="entry name" value="Succinate--CoA ligase [ADP-forming] subunit alpha"/>
    <property type="match status" value="1"/>
</dbReference>
<reference evidence="9 11" key="1">
    <citation type="journal article" date="2015" name="Genome Announc.">
        <title>Complete Genome Sequence of Steroid-Transforming Nocardioides simplex VKM Ac-2033D.</title>
        <authorList>
            <person name="Shtratnikova V.Y."/>
            <person name="Schelkunov M.I."/>
            <person name="Pekov Y.A."/>
            <person name="Fokina V.V."/>
            <person name="Logacheva M.D."/>
            <person name="Sokolov S.L."/>
            <person name="Bragin E.Y."/>
            <person name="Ashapkin V.V."/>
            <person name="Donova M.V."/>
        </authorList>
    </citation>
    <scope>NUCLEOTIDE SEQUENCE [LARGE SCALE GENOMIC DNA]</scope>
    <source>
        <strain evidence="9 11">VKM Ac-2033D</strain>
    </source>
</reference>
<dbReference type="HAMAP" id="MF_01988">
    <property type="entry name" value="Succ_CoA_alpha"/>
    <property type="match status" value="1"/>
</dbReference>
<dbReference type="STRING" id="2045.KR76_06970"/>
<dbReference type="SMART" id="SM00881">
    <property type="entry name" value="CoA_binding"/>
    <property type="match status" value="1"/>
</dbReference>
<dbReference type="AlphaFoldDB" id="A0A0A1DIW2"/>
<dbReference type="Gene3D" id="3.40.50.720">
    <property type="entry name" value="NAD(P)-binding Rossmann-like Domain"/>
    <property type="match status" value="1"/>
</dbReference>
<feature type="binding site" evidence="4">
    <location>
        <begin position="105"/>
        <end position="107"/>
    </location>
    <ligand>
        <name>CoA</name>
        <dbReference type="ChEBI" id="CHEBI:57287"/>
    </ligand>
</feature>
<dbReference type="GO" id="GO:0006099">
    <property type="term" value="P:tricarboxylic acid cycle"/>
    <property type="evidence" value="ECO:0007669"/>
    <property type="project" value="UniProtKB-UniRule"/>
</dbReference>
<dbReference type="PANTHER" id="PTHR11117">
    <property type="entry name" value="SUCCINYL-COA LIGASE SUBUNIT ALPHA"/>
    <property type="match status" value="1"/>
</dbReference>
<dbReference type="UniPathway" id="UPA00223">
    <property type="reaction ID" value="UER00999"/>
</dbReference>
<evidence type="ECO:0000259" key="8">
    <source>
        <dbReference type="SMART" id="SM00881"/>
    </source>
</evidence>
<dbReference type="OrthoDB" id="9807196at2"/>
<comment type="pathway">
    <text evidence="4 7">Carbohydrate metabolism; tricarboxylic acid cycle; succinate from succinyl-CoA (ligase route): step 1/1.</text>
</comment>
<evidence type="ECO:0000256" key="5">
    <source>
        <dbReference type="PIRSR" id="PIRSR001553-1"/>
    </source>
</evidence>
<reference evidence="10 12" key="2">
    <citation type="submission" date="2019-09" db="EMBL/GenBank/DDBJ databases">
        <title>Pimelobacter sp. isolated from Paulinella.</title>
        <authorList>
            <person name="Jeong S.E."/>
        </authorList>
    </citation>
    <scope>NUCLEOTIDE SEQUENCE [LARGE SCALE GENOMIC DNA]</scope>
    <source>
        <strain evidence="10 12">Pch-N</strain>
    </source>
</reference>
<dbReference type="GO" id="GO:0004775">
    <property type="term" value="F:succinate-CoA ligase (ADP-forming) activity"/>
    <property type="evidence" value="ECO:0007669"/>
    <property type="project" value="UniProtKB-UniRule"/>
</dbReference>
<comment type="similarity">
    <text evidence="4 6">Belongs to the succinate/malate CoA ligase alpha subunit family.</text>
</comment>
<dbReference type="KEGG" id="psim:KR76_06970"/>
<dbReference type="InterPro" id="IPR017440">
    <property type="entry name" value="Cit_synth/succinyl-CoA_lig_AS"/>
</dbReference>
<dbReference type="GO" id="GO:0005829">
    <property type="term" value="C:cytosol"/>
    <property type="evidence" value="ECO:0007669"/>
    <property type="project" value="TreeGrafter"/>
</dbReference>
<dbReference type="FunFam" id="3.40.50.720:FF:000205">
    <property type="entry name" value="Succinate--CoA ligase [ADP-forming] subunit alpha"/>
    <property type="match status" value="1"/>
</dbReference>
<dbReference type="InterPro" id="IPR005810">
    <property type="entry name" value="CoA_lig_alpha"/>
</dbReference>
<dbReference type="SUPFAM" id="SSF52210">
    <property type="entry name" value="Succinyl-CoA synthetase domains"/>
    <property type="match status" value="1"/>
</dbReference>
<dbReference type="EMBL" id="CP009896">
    <property type="protein sequence ID" value="AIY16572.1"/>
    <property type="molecule type" value="Genomic_DNA"/>
</dbReference>
<dbReference type="Proteomes" id="UP000030300">
    <property type="component" value="Chromosome"/>
</dbReference>
<evidence type="ECO:0000256" key="1">
    <source>
        <dbReference type="ARBA" id="ARBA00022532"/>
    </source>
</evidence>
<evidence type="ECO:0000256" key="4">
    <source>
        <dbReference type="HAMAP-Rule" id="MF_01988"/>
    </source>
</evidence>
<dbReference type="EMBL" id="WBVM01000002">
    <property type="protein sequence ID" value="KAB2809532.1"/>
    <property type="molecule type" value="Genomic_DNA"/>
</dbReference>
<dbReference type="InterPro" id="IPR003781">
    <property type="entry name" value="CoA-bd"/>
</dbReference>
<evidence type="ECO:0000313" key="9">
    <source>
        <dbReference type="EMBL" id="AIY16572.1"/>
    </source>
</evidence>
<gene>
    <name evidence="4 10" type="primary">sucD</name>
    <name evidence="10" type="ORF">F9L07_21200</name>
    <name evidence="9" type="ORF">KR76_06970</name>
</gene>
<sequence>MSIYLNKDSKIIVQGITGGMGAKHTALMLDSGAQIVGGVNARKAGTTVSHKDASGADVELPVFGTVSEAIKETGANVSVLFVPPAFTKDAAIEAIDAEMPLIVVITEGVPVQDTAEVWSYLQGKSTRMIGPNCPGIITPGESLAGITPHTIAGKGPVGLVSKSGTLTYQMMYELRDFGFSTAIGIGGDPIVGTTHIDALQAFEEDPETKVIVMIGEIGGDAEERAADYIKANITKPVVGYVAGFTAPEGKTMGHAGAIVSGSAGTAQAKKDALEAVGVKVGKTPSETAALAREILQSL</sequence>
<dbReference type="Gene3D" id="3.40.50.261">
    <property type="entry name" value="Succinyl-CoA synthetase domains"/>
    <property type="match status" value="1"/>
</dbReference>
<protein>
    <recommendedName>
        <fullName evidence="4">Succinate--CoA ligase [ADP-forming] subunit alpha</fullName>
        <ecNumber evidence="4">6.2.1.5</ecNumber>
    </recommendedName>
    <alternativeName>
        <fullName evidence="4">Succinyl-CoA synthetase subunit alpha</fullName>
        <shortName evidence="4">SCS-alpha</shortName>
    </alternativeName>
</protein>
<evidence type="ECO:0000256" key="3">
    <source>
        <dbReference type="ARBA" id="ARBA00022741"/>
    </source>
</evidence>
<keyword evidence="11" id="KW-1185">Reference proteome</keyword>
<proteinExistence type="inferred from homology"/>
<feature type="binding site" evidence="4">
    <location>
        <position position="43"/>
    </location>
    <ligand>
        <name>CoA</name>
        <dbReference type="ChEBI" id="CHEBI:57287"/>
    </ligand>
</feature>
<feature type="domain" description="CoA-binding" evidence="8">
    <location>
        <begin position="4"/>
        <end position="109"/>
    </location>
</feature>
<dbReference type="InterPro" id="IPR005811">
    <property type="entry name" value="SUCC_ACL_C"/>
</dbReference>
<dbReference type="Pfam" id="PF00549">
    <property type="entry name" value="Ligase_CoA"/>
    <property type="match status" value="1"/>
</dbReference>
<dbReference type="PANTHER" id="PTHR11117:SF2">
    <property type="entry name" value="SUCCINATE--COA LIGASE [ADP_GDP-FORMING] SUBUNIT ALPHA, MITOCHONDRIAL"/>
    <property type="match status" value="1"/>
</dbReference>
<evidence type="ECO:0000313" key="12">
    <source>
        <dbReference type="Proteomes" id="UP000449906"/>
    </source>
</evidence>
<dbReference type="GeneID" id="96608677"/>
<dbReference type="GO" id="GO:0000166">
    <property type="term" value="F:nucleotide binding"/>
    <property type="evidence" value="ECO:0007669"/>
    <property type="project" value="UniProtKB-KW"/>
</dbReference>
<dbReference type="InterPro" id="IPR036291">
    <property type="entry name" value="NAD(P)-bd_dom_sf"/>
</dbReference>
<dbReference type="NCBIfam" id="NF004230">
    <property type="entry name" value="PRK05678.1"/>
    <property type="match status" value="1"/>
</dbReference>
<dbReference type="Pfam" id="PF02629">
    <property type="entry name" value="CoA_binding"/>
    <property type="match status" value="1"/>
</dbReference>
<keyword evidence="1 4" id="KW-0816">Tricarboxylic acid cycle</keyword>
<evidence type="ECO:0000313" key="11">
    <source>
        <dbReference type="Proteomes" id="UP000030300"/>
    </source>
</evidence>
<keyword evidence="2 4" id="KW-0436">Ligase</keyword>
<evidence type="ECO:0000256" key="2">
    <source>
        <dbReference type="ARBA" id="ARBA00022598"/>
    </source>
</evidence>
<organism evidence="9 11">
    <name type="scientific">Nocardioides simplex</name>
    <name type="common">Arthrobacter simplex</name>
    <dbReference type="NCBI Taxonomy" id="2045"/>
    <lineage>
        <taxon>Bacteria</taxon>
        <taxon>Bacillati</taxon>
        <taxon>Actinomycetota</taxon>
        <taxon>Actinomycetes</taxon>
        <taxon>Propionibacteriales</taxon>
        <taxon>Nocardioidaceae</taxon>
        <taxon>Pimelobacter</taxon>
    </lineage>
</organism>
<feature type="active site" description="Tele-phosphohistidine intermediate" evidence="4 5">
    <location>
        <position position="254"/>
    </location>
</feature>
<dbReference type="PROSITE" id="PS01216">
    <property type="entry name" value="SUCCINYL_COA_LIG_1"/>
    <property type="match status" value="1"/>
</dbReference>
<feature type="binding site" evidence="4">
    <location>
        <begin position="17"/>
        <end position="20"/>
    </location>
    <ligand>
        <name>CoA</name>
        <dbReference type="ChEBI" id="CHEBI:57287"/>
    </ligand>
</feature>
<evidence type="ECO:0000256" key="7">
    <source>
        <dbReference type="RuleBase" id="RU000699"/>
    </source>
</evidence>
<dbReference type="PIRSF" id="PIRSF001553">
    <property type="entry name" value="SucCS_alpha"/>
    <property type="match status" value="1"/>
</dbReference>
<feature type="binding site" evidence="4">
    <location>
        <position position="168"/>
    </location>
    <ligand>
        <name>substrate</name>
        <note>ligand shared with subunit beta</note>
    </ligand>
</feature>
<comment type="catalytic activity">
    <reaction evidence="4 7">
        <text>succinate + ATP + CoA = succinyl-CoA + ADP + phosphate</text>
        <dbReference type="Rhea" id="RHEA:17661"/>
        <dbReference type="ChEBI" id="CHEBI:30031"/>
        <dbReference type="ChEBI" id="CHEBI:30616"/>
        <dbReference type="ChEBI" id="CHEBI:43474"/>
        <dbReference type="ChEBI" id="CHEBI:57287"/>
        <dbReference type="ChEBI" id="CHEBI:57292"/>
        <dbReference type="ChEBI" id="CHEBI:456216"/>
        <dbReference type="EC" id="6.2.1.5"/>
    </reaction>
</comment>
<dbReference type="Proteomes" id="UP000449906">
    <property type="component" value="Unassembled WGS sequence"/>
</dbReference>
<keyword evidence="3 4" id="KW-0547">Nucleotide-binding</keyword>
<dbReference type="eggNOG" id="COG0074">
    <property type="taxonomic scope" value="Bacteria"/>
</dbReference>
<dbReference type="RefSeq" id="WP_038677406.1">
    <property type="nucleotide sequence ID" value="NZ_BJMC01000017.1"/>
</dbReference>
<evidence type="ECO:0000313" key="10">
    <source>
        <dbReference type="EMBL" id="KAB2809532.1"/>
    </source>
</evidence>
<dbReference type="NCBIfam" id="TIGR01019">
    <property type="entry name" value="sucCoAalpha"/>
    <property type="match status" value="1"/>
</dbReference>
<dbReference type="GO" id="GO:0009361">
    <property type="term" value="C:succinate-CoA ligase complex (ADP-forming)"/>
    <property type="evidence" value="ECO:0007669"/>
    <property type="project" value="TreeGrafter"/>
</dbReference>
<dbReference type="HOGENOM" id="CLU_052104_0_0_11"/>
<comment type="function">
    <text evidence="4 7">Succinyl-CoA synthetase functions in the citric acid cycle (TCA), coupling the hydrolysis of succinyl-CoA to the synthesis of either ATP or GTP and thus represents the only step of substrate-level phosphorylation in the TCA. The alpha subunit of the enzyme binds the substrates coenzyme A and phosphate, while succinate binding and nucleotide specificity is provided by the beta subunit.</text>
</comment>
<dbReference type="InterPro" id="IPR033847">
    <property type="entry name" value="Citrt_syn/SCS-alpha_CS"/>
</dbReference>
<name>A0A0A1DIW2_NOCSI</name>
<comment type="subunit">
    <text evidence="4 7">Heterotetramer of two alpha and two beta subunits.</text>
</comment>
<comment type="catalytic activity">
    <reaction evidence="4">
        <text>GTP + succinate + CoA = succinyl-CoA + GDP + phosphate</text>
        <dbReference type="Rhea" id="RHEA:22120"/>
        <dbReference type="ChEBI" id="CHEBI:30031"/>
        <dbReference type="ChEBI" id="CHEBI:37565"/>
        <dbReference type="ChEBI" id="CHEBI:43474"/>
        <dbReference type="ChEBI" id="CHEBI:57287"/>
        <dbReference type="ChEBI" id="CHEBI:57292"/>
        <dbReference type="ChEBI" id="CHEBI:58189"/>
    </reaction>
</comment>
<dbReference type="GO" id="GO:0004776">
    <property type="term" value="F:succinate-CoA ligase (GDP-forming) activity"/>
    <property type="evidence" value="ECO:0007669"/>
    <property type="project" value="TreeGrafter"/>
</dbReference>
<accession>A0A0A1DIW2</accession>